<dbReference type="EMBL" id="LVVM01003951">
    <property type="protein sequence ID" value="OJA13977.1"/>
    <property type="molecule type" value="Genomic_DNA"/>
</dbReference>
<accession>A0A1J8QK89</accession>
<dbReference type="Proteomes" id="UP000183567">
    <property type="component" value="Unassembled WGS sequence"/>
</dbReference>
<keyword evidence="2" id="KW-1185">Reference proteome</keyword>
<proteinExistence type="predicted"/>
<sequence length="18" mass="2070">MDGDIPFDLANTLRHLNK</sequence>
<evidence type="ECO:0000313" key="1">
    <source>
        <dbReference type="EMBL" id="OJA13977.1"/>
    </source>
</evidence>
<name>A0A1J8QK89_9AGAM</name>
<organism evidence="1 2">
    <name type="scientific">Rhizopogon vesiculosus</name>
    <dbReference type="NCBI Taxonomy" id="180088"/>
    <lineage>
        <taxon>Eukaryota</taxon>
        <taxon>Fungi</taxon>
        <taxon>Dikarya</taxon>
        <taxon>Basidiomycota</taxon>
        <taxon>Agaricomycotina</taxon>
        <taxon>Agaricomycetes</taxon>
        <taxon>Agaricomycetidae</taxon>
        <taxon>Boletales</taxon>
        <taxon>Suillineae</taxon>
        <taxon>Rhizopogonaceae</taxon>
        <taxon>Rhizopogon</taxon>
    </lineage>
</organism>
<feature type="non-terminal residue" evidence="1">
    <location>
        <position position="18"/>
    </location>
</feature>
<evidence type="ECO:0000313" key="2">
    <source>
        <dbReference type="Proteomes" id="UP000183567"/>
    </source>
</evidence>
<comment type="caution">
    <text evidence="1">The sequence shown here is derived from an EMBL/GenBank/DDBJ whole genome shotgun (WGS) entry which is preliminary data.</text>
</comment>
<protein>
    <submittedName>
        <fullName evidence="1">Uncharacterized protein</fullName>
    </submittedName>
</protein>
<gene>
    <name evidence="1" type="ORF">AZE42_12147</name>
</gene>
<dbReference type="AlphaFoldDB" id="A0A1J8QK89"/>
<reference evidence="1 2" key="1">
    <citation type="submission" date="2016-03" db="EMBL/GenBank/DDBJ databases">
        <title>Comparative genomics of the ectomycorrhizal sister species Rhizopogon vinicolor and Rhizopogon vesiculosus (Basidiomycota: Boletales) reveals a divergence of the mating type B locus.</title>
        <authorList>
            <person name="Mujic A.B."/>
            <person name="Kuo A."/>
            <person name="Tritt A."/>
            <person name="Lipzen A."/>
            <person name="Chen C."/>
            <person name="Johnson J."/>
            <person name="Sharma A."/>
            <person name="Barry K."/>
            <person name="Grigoriev I.V."/>
            <person name="Spatafora J.W."/>
        </authorList>
    </citation>
    <scope>NUCLEOTIDE SEQUENCE [LARGE SCALE GENOMIC DNA]</scope>
    <source>
        <strain evidence="1 2">AM-OR11-056</strain>
    </source>
</reference>